<dbReference type="AlphaFoldDB" id="A0A917DED0"/>
<evidence type="ECO:0000313" key="1">
    <source>
        <dbReference type="EMBL" id="GGD31415.1"/>
    </source>
</evidence>
<dbReference type="Proteomes" id="UP000633205">
    <property type="component" value="Unassembled WGS sequence"/>
</dbReference>
<reference evidence="1" key="2">
    <citation type="submission" date="2020-09" db="EMBL/GenBank/DDBJ databases">
        <authorList>
            <person name="Sun Q."/>
            <person name="Zhou Y."/>
        </authorList>
    </citation>
    <scope>NUCLEOTIDE SEQUENCE</scope>
    <source>
        <strain evidence="1">CGMCC 1.15152</strain>
    </source>
</reference>
<proteinExistence type="predicted"/>
<dbReference type="RefSeq" id="WP_188711145.1">
    <property type="nucleotide sequence ID" value="NZ_BMHO01000001.1"/>
</dbReference>
<keyword evidence="2" id="KW-1185">Reference proteome</keyword>
<sequence>MIAFITSLRHPDNAADYDHIEKLLRQSLRSIEAQSDDDHVTIIVGNQAPSFVLPPGAHFVEVNFPPPLPVNGLHADRSGFVMDKGTKIAIGLIAAREYSPHSVMIFDADDFVHRELAAFVNSRTASGGWYIERGWIYSARRNGYRAQERFNRTCGTSFVLPYAAYEVPEDLDVDATQQDLMSSFGEILPNILGAHRNALEWHAEQGRTVMPLPFRAGVYHVDTGENHSLKSLPGVIRPWNDRFGRAFAITPTRSSLSSILSCYSPRAFLHEVYRAVRRKLLPVVRSLRRNIVPETTDSEL</sequence>
<evidence type="ECO:0000313" key="2">
    <source>
        <dbReference type="Proteomes" id="UP000633205"/>
    </source>
</evidence>
<gene>
    <name evidence="1" type="ORF">GCM10010915_09600</name>
</gene>
<reference evidence="1" key="1">
    <citation type="journal article" date="2014" name="Int. J. Syst. Evol. Microbiol.">
        <title>Complete genome sequence of Corynebacterium casei LMG S-19264T (=DSM 44701T), isolated from a smear-ripened cheese.</title>
        <authorList>
            <consortium name="US DOE Joint Genome Institute (JGI-PGF)"/>
            <person name="Walter F."/>
            <person name="Albersmeier A."/>
            <person name="Kalinowski J."/>
            <person name="Ruckert C."/>
        </authorList>
    </citation>
    <scope>NUCLEOTIDE SEQUENCE</scope>
    <source>
        <strain evidence="1">CGMCC 1.15152</strain>
    </source>
</reference>
<accession>A0A917DED0</accession>
<name>A0A917DED0_9MICO</name>
<comment type="caution">
    <text evidence="1">The sequence shown here is derived from an EMBL/GenBank/DDBJ whole genome shotgun (WGS) entry which is preliminary data.</text>
</comment>
<dbReference type="EMBL" id="BMHO01000001">
    <property type="protein sequence ID" value="GGD31415.1"/>
    <property type="molecule type" value="Genomic_DNA"/>
</dbReference>
<protein>
    <submittedName>
        <fullName evidence="1">Uncharacterized protein</fullName>
    </submittedName>
</protein>
<organism evidence="1 2">
    <name type="scientific">Microbacterium faecale</name>
    <dbReference type="NCBI Taxonomy" id="1804630"/>
    <lineage>
        <taxon>Bacteria</taxon>
        <taxon>Bacillati</taxon>
        <taxon>Actinomycetota</taxon>
        <taxon>Actinomycetes</taxon>
        <taxon>Micrococcales</taxon>
        <taxon>Microbacteriaceae</taxon>
        <taxon>Microbacterium</taxon>
    </lineage>
</organism>